<dbReference type="AlphaFoldDB" id="A0A8H7YR01"/>
<comment type="caution">
    <text evidence="1">The sequence shown here is derived from an EMBL/GenBank/DDBJ whole genome shotgun (WGS) entry which is preliminary data.</text>
</comment>
<reference evidence="1 2" key="1">
    <citation type="submission" date="2021-01" db="EMBL/GenBank/DDBJ databases">
        <title>Chromosome-level genome assembly of a human fungal pathogen reveals clustering of transcriptionally co-regulated genes.</title>
        <authorList>
            <person name="Voorhies M."/>
            <person name="Cohen S."/>
            <person name="Shea T.P."/>
            <person name="Petrus S."/>
            <person name="Munoz J.F."/>
            <person name="Poplawski S."/>
            <person name="Goldman W.E."/>
            <person name="Michael T."/>
            <person name="Cuomo C.A."/>
            <person name="Sil A."/>
            <person name="Beyhan S."/>
        </authorList>
    </citation>
    <scope>NUCLEOTIDE SEQUENCE [LARGE SCALE GENOMIC DNA]</scope>
    <source>
        <strain evidence="1 2">G184AR</strain>
    </source>
</reference>
<name>A0A8H7YR01_AJECA</name>
<protein>
    <submittedName>
        <fullName evidence="1">Uncharacterized protein</fullName>
    </submittedName>
</protein>
<organism evidence="1 2">
    <name type="scientific">Ajellomyces capsulatus</name>
    <name type="common">Darling's disease fungus</name>
    <name type="synonym">Histoplasma capsulatum</name>
    <dbReference type="NCBI Taxonomy" id="5037"/>
    <lineage>
        <taxon>Eukaryota</taxon>
        <taxon>Fungi</taxon>
        <taxon>Dikarya</taxon>
        <taxon>Ascomycota</taxon>
        <taxon>Pezizomycotina</taxon>
        <taxon>Eurotiomycetes</taxon>
        <taxon>Eurotiomycetidae</taxon>
        <taxon>Onygenales</taxon>
        <taxon>Ajellomycetaceae</taxon>
        <taxon>Histoplasma</taxon>
    </lineage>
</organism>
<evidence type="ECO:0000313" key="2">
    <source>
        <dbReference type="Proteomes" id="UP000670092"/>
    </source>
</evidence>
<dbReference type="Proteomes" id="UP000670092">
    <property type="component" value="Unassembled WGS sequence"/>
</dbReference>
<accession>A0A8H7YR01</accession>
<gene>
    <name evidence="1" type="ORF">I7I52_06597</name>
</gene>
<sequence length="74" mass="8863">MLFFPDRYKRERREEIEEITAALRRFLSFFDPRKISLPTSHRYPAIFPINCRVRAKLHRFSLASLLLELPCEGP</sequence>
<dbReference type="VEuPathDB" id="FungiDB:I7I52_06597"/>
<proteinExistence type="predicted"/>
<dbReference type="EMBL" id="JAEVHI010000003">
    <property type="protein sequence ID" value="KAG5296077.1"/>
    <property type="molecule type" value="Genomic_DNA"/>
</dbReference>
<evidence type="ECO:0000313" key="1">
    <source>
        <dbReference type="EMBL" id="KAG5296077.1"/>
    </source>
</evidence>